<proteinExistence type="predicted"/>
<dbReference type="PANTHER" id="PTHR38436:SF1">
    <property type="entry name" value="ESTER CYCLASE"/>
    <property type="match status" value="1"/>
</dbReference>
<dbReference type="SUPFAM" id="SSF54427">
    <property type="entry name" value="NTF2-like"/>
    <property type="match status" value="1"/>
</dbReference>
<dbReference type="InterPro" id="IPR009959">
    <property type="entry name" value="Cyclase_SnoaL-like"/>
</dbReference>
<reference evidence="2 3" key="1">
    <citation type="submission" date="2019-12" db="EMBL/GenBank/DDBJ databases">
        <title>Genomic-based taxomic classification of the family Erythrobacteraceae.</title>
        <authorList>
            <person name="Xu L."/>
        </authorList>
    </citation>
    <scope>NUCLEOTIDE SEQUENCE [LARGE SCALE GENOMIC DNA]</scope>
    <source>
        <strain evidence="2 3">S36</strain>
    </source>
</reference>
<comment type="caution">
    <text evidence="2">The sequence shown here is derived from an EMBL/GenBank/DDBJ whole genome shotgun (WGS) entry which is preliminary data.</text>
</comment>
<dbReference type="EMBL" id="WTYJ01000003">
    <property type="protein sequence ID" value="MXP00389.1"/>
    <property type="molecule type" value="Genomic_DNA"/>
</dbReference>
<dbReference type="InterPro" id="IPR032710">
    <property type="entry name" value="NTF2-like_dom_sf"/>
</dbReference>
<feature type="domain" description="SnoaL-like" evidence="1">
    <location>
        <begin position="31"/>
        <end position="132"/>
    </location>
</feature>
<dbReference type="OrthoDB" id="9812089at2"/>
<evidence type="ECO:0000259" key="1">
    <source>
        <dbReference type="Pfam" id="PF12680"/>
    </source>
</evidence>
<organism evidence="2 3">
    <name type="scientific">Croceibacterium xixiisoli</name>
    <dbReference type="NCBI Taxonomy" id="1476466"/>
    <lineage>
        <taxon>Bacteria</taxon>
        <taxon>Pseudomonadati</taxon>
        <taxon>Pseudomonadota</taxon>
        <taxon>Alphaproteobacteria</taxon>
        <taxon>Sphingomonadales</taxon>
        <taxon>Erythrobacteraceae</taxon>
        <taxon>Croceibacterium</taxon>
    </lineage>
</organism>
<dbReference type="InterPro" id="IPR037401">
    <property type="entry name" value="SnoaL-like"/>
</dbReference>
<protein>
    <recommendedName>
        <fullName evidence="1">SnoaL-like domain-containing protein</fullName>
    </recommendedName>
</protein>
<dbReference type="AlphaFoldDB" id="A0A6I4U0J9"/>
<sequence length="150" mass="17021">MSVPPVVSQDHAALLASTDPKLAANKRLVYDMYRIVLQAGLADRAHEYIADGYIQHNPNAGQGLQGLVDYVRATRPERPILEVLDLPLVHLMAEGDYVTTTFVRPEKDANGETYYSSWFDLYRIEDGKIIEHWDPMLKSDPKIDPNDRKL</sequence>
<dbReference type="RefSeq" id="WP_161392097.1">
    <property type="nucleotide sequence ID" value="NZ_JBHSCP010000002.1"/>
</dbReference>
<evidence type="ECO:0000313" key="3">
    <source>
        <dbReference type="Proteomes" id="UP000469430"/>
    </source>
</evidence>
<accession>A0A6I4U0J9</accession>
<dbReference type="Proteomes" id="UP000469430">
    <property type="component" value="Unassembled WGS sequence"/>
</dbReference>
<dbReference type="Pfam" id="PF12680">
    <property type="entry name" value="SnoaL_2"/>
    <property type="match status" value="1"/>
</dbReference>
<dbReference type="Gene3D" id="3.10.450.50">
    <property type="match status" value="1"/>
</dbReference>
<evidence type="ECO:0000313" key="2">
    <source>
        <dbReference type="EMBL" id="MXP00389.1"/>
    </source>
</evidence>
<name>A0A6I4U0J9_9SPHN</name>
<dbReference type="GO" id="GO:0030638">
    <property type="term" value="P:polyketide metabolic process"/>
    <property type="evidence" value="ECO:0007669"/>
    <property type="project" value="InterPro"/>
</dbReference>
<gene>
    <name evidence="2" type="ORF">GRI97_15465</name>
</gene>
<dbReference type="PANTHER" id="PTHR38436">
    <property type="entry name" value="POLYKETIDE CYCLASE SNOAL-LIKE DOMAIN"/>
    <property type="match status" value="1"/>
</dbReference>
<keyword evidence="3" id="KW-1185">Reference proteome</keyword>